<comment type="caution">
    <text evidence="14">The sequence shown here is derived from an EMBL/GenBank/DDBJ whole genome shotgun (WGS) entry which is preliminary data.</text>
</comment>
<evidence type="ECO:0000256" key="11">
    <source>
        <dbReference type="SAM" id="Phobius"/>
    </source>
</evidence>
<dbReference type="RefSeq" id="WP_110032115.1">
    <property type="nucleotide sequence ID" value="NZ_QGTR01000003.1"/>
</dbReference>
<keyword evidence="5 11" id="KW-0812">Transmembrane</keyword>
<dbReference type="Pfam" id="PF01514">
    <property type="entry name" value="YscJ_FliF"/>
    <property type="match status" value="1"/>
</dbReference>
<comment type="function">
    <text evidence="9">The M ring may be actively involved in energy transduction.</text>
</comment>
<dbReference type="GO" id="GO:0009431">
    <property type="term" value="C:bacterial-type flagellum basal body, MS ring"/>
    <property type="evidence" value="ECO:0007669"/>
    <property type="project" value="InterPro"/>
</dbReference>
<dbReference type="OrthoDB" id="9807026at2"/>
<feature type="compositionally biased region" description="Polar residues" evidence="10">
    <location>
        <begin position="293"/>
        <end position="313"/>
    </location>
</feature>
<keyword evidence="6 11" id="KW-1133">Transmembrane helix</keyword>
<evidence type="ECO:0000256" key="2">
    <source>
        <dbReference type="ARBA" id="ARBA00004651"/>
    </source>
</evidence>
<feature type="compositionally biased region" description="Basic and acidic residues" evidence="10">
    <location>
        <begin position="280"/>
        <end position="292"/>
    </location>
</feature>
<dbReference type="Proteomes" id="UP000246352">
    <property type="component" value="Unassembled WGS sequence"/>
</dbReference>
<dbReference type="GO" id="GO:0071973">
    <property type="term" value="P:bacterial-type flagellum-dependent cell motility"/>
    <property type="evidence" value="ECO:0007669"/>
    <property type="project" value="InterPro"/>
</dbReference>
<evidence type="ECO:0000256" key="7">
    <source>
        <dbReference type="ARBA" id="ARBA00023136"/>
    </source>
</evidence>
<keyword evidence="14" id="KW-0966">Cell projection</keyword>
<dbReference type="GO" id="GO:0005886">
    <property type="term" value="C:plasma membrane"/>
    <property type="evidence" value="ECO:0007669"/>
    <property type="project" value="UniProtKB-SubCell"/>
</dbReference>
<gene>
    <name evidence="14" type="ORF">DFR52_10326</name>
</gene>
<dbReference type="PIRSF" id="PIRSF004862">
    <property type="entry name" value="FliF"/>
    <property type="match status" value="1"/>
</dbReference>
<evidence type="ECO:0000256" key="8">
    <source>
        <dbReference type="ARBA" id="ARBA00023143"/>
    </source>
</evidence>
<keyword evidence="14" id="KW-0282">Flagellum</keyword>
<evidence type="ECO:0000313" key="15">
    <source>
        <dbReference type="Proteomes" id="UP000246352"/>
    </source>
</evidence>
<dbReference type="NCBIfam" id="TIGR00206">
    <property type="entry name" value="fliF"/>
    <property type="match status" value="1"/>
</dbReference>
<name>A0A317PIK1_9HYPH</name>
<dbReference type="Pfam" id="PF08345">
    <property type="entry name" value="YscJ_FliF_C"/>
    <property type="match status" value="1"/>
</dbReference>
<evidence type="ECO:0000313" key="14">
    <source>
        <dbReference type="EMBL" id="PWV99829.1"/>
    </source>
</evidence>
<evidence type="ECO:0000259" key="12">
    <source>
        <dbReference type="Pfam" id="PF01514"/>
    </source>
</evidence>
<keyword evidence="8 9" id="KW-0975">Bacterial flagellum</keyword>
<feature type="transmembrane region" description="Helical" evidence="11">
    <location>
        <begin position="440"/>
        <end position="458"/>
    </location>
</feature>
<protein>
    <recommendedName>
        <fullName evidence="9">Flagellar M-ring protein</fullName>
    </recommendedName>
</protein>
<dbReference type="InterPro" id="IPR045851">
    <property type="entry name" value="AMP-bd_C_sf"/>
</dbReference>
<dbReference type="InterPro" id="IPR000067">
    <property type="entry name" value="FlgMring_FliF"/>
</dbReference>
<evidence type="ECO:0000256" key="4">
    <source>
        <dbReference type="ARBA" id="ARBA00022475"/>
    </source>
</evidence>
<dbReference type="GO" id="GO:0003774">
    <property type="term" value="F:cytoskeletal motor activity"/>
    <property type="evidence" value="ECO:0007669"/>
    <property type="project" value="InterPro"/>
</dbReference>
<evidence type="ECO:0000256" key="6">
    <source>
        <dbReference type="ARBA" id="ARBA00022989"/>
    </source>
</evidence>
<feature type="domain" description="Flagellar M-ring C-terminal" evidence="13">
    <location>
        <begin position="249"/>
        <end position="414"/>
    </location>
</feature>
<dbReference type="Gene3D" id="3.30.300.30">
    <property type="match status" value="1"/>
</dbReference>
<reference evidence="14 15" key="1">
    <citation type="submission" date="2018-05" db="EMBL/GenBank/DDBJ databases">
        <title>Genomic Encyclopedia of Type Strains, Phase IV (KMG-IV): sequencing the most valuable type-strain genomes for metagenomic binning, comparative biology and taxonomic classification.</title>
        <authorList>
            <person name="Goeker M."/>
        </authorList>
    </citation>
    <scope>NUCLEOTIDE SEQUENCE [LARGE SCALE GENOMIC DNA]</scope>
    <source>
        <strain evidence="14 15">DSM 16791</strain>
    </source>
</reference>
<evidence type="ECO:0000256" key="5">
    <source>
        <dbReference type="ARBA" id="ARBA00022692"/>
    </source>
</evidence>
<comment type="subcellular location">
    <subcellularLocation>
        <location evidence="1 9">Bacterial flagellum basal body</location>
    </subcellularLocation>
    <subcellularLocation>
        <location evidence="2">Cell membrane</location>
        <topology evidence="2">Multi-pass membrane protein</topology>
    </subcellularLocation>
</comment>
<keyword evidence="4" id="KW-1003">Cell membrane</keyword>
<evidence type="ECO:0000256" key="9">
    <source>
        <dbReference type="PIRNR" id="PIRNR004862"/>
    </source>
</evidence>
<evidence type="ECO:0000259" key="13">
    <source>
        <dbReference type="Pfam" id="PF08345"/>
    </source>
</evidence>
<organism evidence="14 15">
    <name type="scientific">Hoeflea marina</name>
    <dbReference type="NCBI Taxonomy" id="274592"/>
    <lineage>
        <taxon>Bacteria</taxon>
        <taxon>Pseudomonadati</taxon>
        <taxon>Pseudomonadota</taxon>
        <taxon>Alphaproteobacteria</taxon>
        <taxon>Hyphomicrobiales</taxon>
        <taxon>Rhizobiaceae</taxon>
        <taxon>Hoeflea</taxon>
    </lineage>
</organism>
<accession>A0A317PIK1</accession>
<feature type="region of interest" description="Disordered" evidence="10">
    <location>
        <begin position="274"/>
        <end position="343"/>
    </location>
</feature>
<keyword evidence="7 11" id="KW-0472">Membrane</keyword>
<dbReference type="InterPro" id="IPR013556">
    <property type="entry name" value="Flag_M-ring_C"/>
</dbReference>
<sequence>MNLLNQLSLIGKNLAGLGQTRLMALAGVGALSVVLIIAAAIFLNKPTQETLYIGLSGEDVSQISQVLAEANIDFSPGSDGTSVMVPAGMTSRARMLLAERGLPSSNTAGYELFDQVGSLGLTSFMQEITRVRALEGEIARTIQSINGITAARVHIVMADRGNFRQGEQKPSASVMVRTTNSLIDRGADSIRHLVAASVPGLSMDDVTVLDATGKLLASGDDPANSTLNRSMNIVQMVQGEIESNIYKALAPFLGVENFRASVAATVNTDSQQIQETVFDPESKVERSIRVTRDNQTSSQSSTDKPATVEQNIPDQAPAGGGAGPKSSELVERKEEQTNFEINSKTTSTVRNSYEVEKLSIAVVVNKARMAAMLGDAPTAEQTSAFLAELQQVVNTAAGVNADRGDLASITTMDFLDSEILAADTSPPGFMDALQAQVGTIINALAFIVVAVLLIMFGFRPLLRPAGTAGTKALTAEADDIGLELPDFSPSAMNAAGAMPMEGFGADFGFGDDDGGDDLSLEESGTFNRRVKEGPERRLARMVEINEERAAKILRKWATQDAA</sequence>
<keyword evidence="14" id="KW-0969">Cilium</keyword>
<evidence type="ECO:0000256" key="1">
    <source>
        <dbReference type="ARBA" id="ARBA00004117"/>
    </source>
</evidence>
<dbReference type="InterPro" id="IPR006182">
    <property type="entry name" value="FliF_N_dom"/>
</dbReference>
<comment type="similarity">
    <text evidence="3 9">Belongs to the FliF family.</text>
</comment>
<feature type="domain" description="Flagellar M-ring N-terminal" evidence="12">
    <location>
        <begin position="44"/>
        <end position="217"/>
    </location>
</feature>
<proteinExistence type="inferred from homology"/>
<dbReference type="PANTHER" id="PTHR30046:SF0">
    <property type="entry name" value="FLAGELLAR M-RING PROTEIN"/>
    <property type="match status" value="1"/>
</dbReference>
<feature type="transmembrane region" description="Helical" evidence="11">
    <location>
        <begin position="21"/>
        <end position="43"/>
    </location>
</feature>
<dbReference type="EMBL" id="QGTR01000003">
    <property type="protein sequence ID" value="PWV99829.1"/>
    <property type="molecule type" value="Genomic_DNA"/>
</dbReference>
<dbReference type="AlphaFoldDB" id="A0A317PIK1"/>
<dbReference type="InterPro" id="IPR043427">
    <property type="entry name" value="YscJ/FliF"/>
</dbReference>
<keyword evidence="15" id="KW-1185">Reference proteome</keyword>
<evidence type="ECO:0000256" key="3">
    <source>
        <dbReference type="ARBA" id="ARBA00007971"/>
    </source>
</evidence>
<dbReference type="PRINTS" id="PR01009">
    <property type="entry name" value="FLGMRINGFLIF"/>
</dbReference>
<dbReference type="PANTHER" id="PTHR30046">
    <property type="entry name" value="FLAGELLAR M-RING PROTEIN"/>
    <property type="match status" value="1"/>
</dbReference>
<evidence type="ECO:0000256" key="10">
    <source>
        <dbReference type="SAM" id="MobiDB-lite"/>
    </source>
</evidence>